<dbReference type="PATRIC" id="fig|1002367.3.peg.1779"/>
<protein>
    <submittedName>
        <fullName evidence="1">Phosphoribosylformylglycinamidine synthase subunit PurS domain protein</fullName>
    </submittedName>
</protein>
<evidence type="ECO:0000313" key="2">
    <source>
        <dbReference type="Proteomes" id="UP000004407"/>
    </source>
</evidence>
<dbReference type="AlphaFoldDB" id="G6AZY4"/>
<comment type="caution">
    <text evidence="1">The sequence shown here is derived from an EMBL/GenBank/DDBJ whole genome shotgun (WGS) entry which is preliminary data.</text>
</comment>
<name>G6AZY4_9BACT</name>
<evidence type="ECO:0000313" key="1">
    <source>
        <dbReference type="EMBL" id="EHJ38047.1"/>
    </source>
</evidence>
<dbReference type="EMBL" id="AFZZ01000189">
    <property type="protein sequence ID" value="EHJ38047.1"/>
    <property type="molecule type" value="Genomic_DNA"/>
</dbReference>
<organism evidence="1 2">
    <name type="scientific">Leyella stercorea DSM 18206</name>
    <dbReference type="NCBI Taxonomy" id="1002367"/>
    <lineage>
        <taxon>Bacteria</taxon>
        <taxon>Pseudomonadati</taxon>
        <taxon>Bacteroidota</taxon>
        <taxon>Bacteroidia</taxon>
        <taxon>Bacteroidales</taxon>
        <taxon>Prevotellaceae</taxon>
        <taxon>Leyella</taxon>
    </lineage>
</organism>
<accession>G6AZY4</accession>
<dbReference type="Proteomes" id="UP000004407">
    <property type="component" value="Unassembled WGS sequence"/>
</dbReference>
<sequence>MVHTTFNSEYHFGKRSSRQVELSSNLYQVVINGEDGEYIEYEIEADSHSEASAKAEALAADSFVDISYIEVYLIH</sequence>
<proteinExistence type="predicted"/>
<reference evidence="1 2" key="1">
    <citation type="submission" date="2011-08" db="EMBL/GenBank/DDBJ databases">
        <authorList>
            <person name="Weinstock G."/>
            <person name="Sodergren E."/>
            <person name="Clifton S."/>
            <person name="Fulton L."/>
            <person name="Fulton B."/>
            <person name="Courtney L."/>
            <person name="Fronick C."/>
            <person name="Harrison M."/>
            <person name="Strong C."/>
            <person name="Farmer C."/>
            <person name="Delahaunty K."/>
            <person name="Markovic C."/>
            <person name="Hall O."/>
            <person name="Minx P."/>
            <person name="Tomlinson C."/>
            <person name="Mitreva M."/>
            <person name="Hou S."/>
            <person name="Chen J."/>
            <person name="Wollam A."/>
            <person name="Pepin K.H."/>
            <person name="Johnson M."/>
            <person name="Bhonagiri V."/>
            <person name="Zhang X."/>
            <person name="Suruliraj S."/>
            <person name="Warren W."/>
            <person name="Chinwalla A."/>
            <person name="Mardis E.R."/>
            <person name="Wilson R.K."/>
        </authorList>
    </citation>
    <scope>NUCLEOTIDE SEQUENCE [LARGE SCALE GENOMIC DNA]</scope>
    <source>
        <strain evidence="1 2">DSM 18206</strain>
    </source>
</reference>
<gene>
    <name evidence="1" type="ORF">HMPREF0673_02201</name>
</gene>
<dbReference type="HOGENOM" id="CLU_2668061_0_0_10"/>